<evidence type="ECO:0000313" key="3">
    <source>
        <dbReference type="Proteomes" id="UP000050833"/>
    </source>
</evidence>
<accession>A0AAW3JQZ8</accession>
<dbReference type="Gene3D" id="1.20.120.160">
    <property type="entry name" value="HPT domain"/>
    <property type="match status" value="1"/>
</dbReference>
<name>A0AAW3JQZ8_9FIRM</name>
<comment type="caution">
    <text evidence="2">The sequence shown here is derived from an EMBL/GenBank/DDBJ whole genome shotgun (WGS) entry which is preliminary data.</text>
</comment>
<dbReference type="AlphaFoldDB" id="A0AAW3JQZ8"/>
<keyword evidence="3" id="KW-1185">Reference proteome</keyword>
<sequence>MSRITDELSKYGCDMNTTLERFLGDEDFYEKCLIEMLGDSSFRELGEALEQKNVKAAFESAHTLKGLAANMGLDSMLDIVVELVEPLRNGMIDGLSPTYERLIAEKKTYDNIVNG</sequence>
<dbReference type="InterPro" id="IPR036641">
    <property type="entry name" value="HPT_dom_sf"/>
</dbReference>
<protein>
    <recommendedName>
        <fullName evidence="1">HPt domain-containing protein</fullName>
    </recommendedName>
</protein>
<dbReference type="GO" id="GO:0000160">
    <property type="term" value="P:phosphorelay signal transduction system"/>
    <property type="evidence" value="ECO:0007669"/>
    <property type="project" value="InterPro"/>
</dbReference>
<organism evidence="2 3">
    <name type="scientific">Butyribacter intestini</name>
    <dbReference type="NCBI Taxonomy" id="1703332"/>
    <lineage>
        <taxon>Bacteria</taxon>
        <taxon>Bacillati</taxon>
        <taxon>Bacillota</taxon>
        <taxon>Clostridia</taxon>
        <taxon>Lachnospirales</taxon>
        <taxon>Lachnospiraceae</taxon>
        <taxon>Butyribacter</taxon>
    </lineage>
</organism>
<dbReference type="SUPFAM" id="SSF47226">
    <property type="entry name" value="Histidine-containing phosphotransfer domain, HPT domain"/>
    <property type="match status" value="1"/>
</dbReference>
<gene>
    <name evidence="2" type="ORF">APZ18_08560</name>
</gene>
<dbReference type="RefSeq" id="WP_022015583.1">
    <property type="nucleotide sequence ID" value="NZ_DBGBRS010000103.1"/>
</dbReference>
<evidence type="ECO:0000259" key="1">
    <source>
        <dbReference type="Pfam" id="PF01627"/>
    </source>
</evidence>
<dbReference type="Proteomes" id="UP000050833">
    <property type="component" value="Unassembled WGS sequence"/>
</dbReference>
<dbReference type="InterPro" id="IPR008207">
    <property type="entry name" value="Sig_transdc_His_kin_Hpt_dom"/>
</dbReference>
<dbReference type="Pfam" id="PF01627">
    <property type="entry name" value="Hpt"/>
    <property type="match status" value="1"/>
</dbReference>
<dbReference type="EMBL" id="LLKB01000005">
    <property type="protein sequence ID" value="KQC84770.1"/>
    <property type="molecule type" value="Genomic_DNA"/>
</dbReference>
<evidence type="ECO:0000313" key="2">
    <source>
        <dbReference type="EMBL" id="KQC84770.1"/>
    </source>
</evidence>
<proteinExistence type="predicted"/>
<feature type="domain" description="HPt" evidence="1">
    <location>
        <begin position="43"/>
        <end position="89"/>
    </location>
</feature>
<reference evidence="2 3" key="1">
    <citation type="submission" date="2015-10" db="EMBL/GenBank/DDBJ databases">
        <title>Butyribacter intestini gen. nov., sp. nov., a butyric acid-producing bacterium of the family Lachnospiraceae isolated from the human faeces.</title>
        <authorList>
            <person name="Zou Y."/>
            <person name="Xue W."/>
            <person name="Luo G."/>
            <person name="Lv M."/>
        </authorList>
    </citation>
    <scope>NUCLEOTIDE SEQUENCE [LARGE SCALE GENOMIC DNA]</scope>
    <source>
        <strain evidence="2 3">TF01-11</strain>
    </source>
</reference>